<keyword evidence="1" id="KW-0472">Membrane</keyword>
<feature type="transmembrane region" description="Helical" evidence="1">
    <location>
        <begin position="25"/>
        <end position="41"/>
    </location>
</feature>
<keyword evidence="4" id="KW-1185">Reference proteome</keyword>
<keyword evidence="1" id="KW-1133">Transmembrane helix</keyword>
<evidence type="ECO:0000256" key="1">
    <source>
        <dbReference type="SAM" id="Phobius"/>
    </source>
</evidence>
<dbReference type="InterPro" id="IPR013216">
    <property type="entry name" value="Methyltransf_11"/>
</dbReference>
<dbReference type="SUPFAM" id="SSF53335">
    <property type="entry name" value="S-adenosyl-L-methionine-dependent methyltransferases"/>
    <property type="match status" value="1"/>
</dbReference>
<dbReference type="GO" id="GO:0008168">
    <property type="term" value="F:methyltransferase activity"/>
    <property type="evidence" value="ECO:0007669"/>
    <property type="project" value="UniProtKB-KW"/>
</dbReference>
<keyword evidence="1" id="KW-0812">Transmembrane</keyword>
<dbReference type="Proteomes" id="UP000297429">
    <property type="component" value="Unassembled WGS sequence"/>
</dbReference>
<organism evidence="3 4">
    <name type="scientific">Pedobacter alluvionis</name>
    <dbReference type="NCBI Taxonomy" id="475253"/>
    <lineage>
        <taxon>Bacteria</taxon>
        <taxon>Pseudomonadati</taxon>
        <taxon>Bacteroidota</taxon>
        <taxon>Sphingobacteriia</taxon>
        <taxon>Sphingobacteriales</taxon>
        <taxon>Sphingobacteriaceae</taxon>
        <taxon>Pedobacter</taxon>
    </lineage>
</organism>
<reference evidence="3 4" key="1">
    <citation type="submission" date="2019-03" db="EMBL/GenBank/DDBJ databases">
        <authorList>
            <person name="He R.-H."/>
        </authorList>
    </citation>
    <scope>NUCLEOTIDE SEQUENCE [LARGE SCALE GENOMIC DNA]</scope>
    <source>
        <strain evidence="3 4">DSM 19624</strain>
    </source>
</reference>
<keyword evidence="3" id="KW-0808">Transferase</keyword>
<dbReference type="PROSITE" id="PS51257">
    <property type="entry name" value="PROKAR_LIPOPROTEIN"/>
    <property type="match status" value="1"/>
</dbReference>
<evidence type="ECO:0000259" key="2">
    <source>
        <dbReference type="Pfam" id="PF08241"/>
    </source>
</evidence>
<dbReference type="Gene3D" id="3.40.50.150">
    <property type="entry name" value="Vaccinia Virus protein VP39"/>
    <property type="match status" value="1"/>
</dbReference>
<feature type="domain" description="Methyltransferase type 11" evidence="2">
    <location>
        <begin position="228"/>
        <end position="323"/>
    </location>
</feature>
<evidence type="ECO:0000313" key="4">
    <source>
        <dbReference type="Proteomes" id="UP000297429"/>
    </source>
</evidence>
<keyword evidence="3" id="KW-0489">Methyltransferase</keyword>
<name>A0ABY2HMY6_9SPHI</name>
<dbReference type="InterPro" id="IPR029063">
    <property type="entry name" value="SAM-dependent_MTases_sf"/>
</dbReference>
<comment type="caution">
    <text evidence="3">The sequence shown here is derived from an EMBL/GenBank/DDBJ whole genome shotgun (WGS) entry which is preliminary data.</text>
</comment>
<accession>A0ABY2HMY6</accession>
<dbReference type="GO" id="GO:0032259">
    <property type="term" value="P:methylation"/>
    <property type="evidence" value="ECO:0007669"/>
    <property type="project" value="UniProtKB-KW"/>
</dbReference>
<proteinExistence type="predicted"/>
<gene>
    <name evidence="3" type="ORF">E3V97_19820</name>
</gene>
<sequence>MHFKKAVALAGIVLACTIKFRHVNYILLVSIKGVLLFIYVVKDGPIARERKTQLNHIRHIIGRPEIHLVLFKQDVAVHNINTRDIDLHQFRIAKRKTVFLLSFCNQSPTYGKIIKSAPYLFPGPVILPNIDSHNGNYHKKSRNNAIGLSTIRFYVKENPFDVKAYSSYFSILPQLRNAPQDVNYFIMEEQEDQNTLTLDKKIDTLPPKNSLIFKLLQHLPLKKDANVLEIGPTNTEHLSYLFQKVENLSYTGTYSSEAGIKEAFSIVETNGNPVDLIKITDNELNLQDNSFDCCFTANTIYLWPDPLKYLSESYRVLKPEGKMNLAFVEKNFGAGLPWTQLDFTFYEIDEVKSFFKQSGFAKIEVKKLTETIIDQNGKEITKPFIMVSGQKQ</sequence>
<protein>
    <submittedName>
        <fullName evidence="3">SAM-dependent methyltransferase</fullName>
    </submittedName>
</protein>
<dbReference type="Pfam" id="PF08241">
    <property type="entry name" value="Methyltransf_11"/>
    <property type="match status" value="1"/>
</dbReference>
<evidence type="ECO:0000313" key="3">
    <source>
        <dbReference type="EMBL" id="TFB29506.1"/>
    </source>
</evidence>
<dbReference type="EMBL" id="SOPX01000004">
    <property type="protein sequence ID" value="TFB29506.1"/>
    <property type="molecule type" value="Genomic_DNA"/>
</dbReference>